<dbReference type="EMBL" id="CAXAMM010013382">
    <property type="protein sequence ID" value="CAK9031261.1"/>
    <property type="molecule type" value="Genomic_DNA"/>
</dbReference>
<dbReference type="PANTHER" id="PTHR31569:SF4">
    <property type="entry name" value="SWIM-TYPE DOMAIN-CONTAINING PROTEIN"/>
    <property type="match status" value="1"/>
</dbReference>
<protein>
    <submittedName>
        <fullName evidence="2">CUB and EGF-like domain-containing protein 2</fullName>
    </submittedName>
</protein>
<feature type="compositionally biased region" description="Polar residues" evidence="1">
    <location>
        <begin position="1042"/>
        <end position="1056"/>
    </location>
</feature>
<dbReference type="Proteomes" id="UP001642464">
    <property type="component" value="Unassembled WGS sequence"/>
</dbReference>
<reference evidence="2 3" key="1">
    <citation type="submission" date="2024-02" db="EMBL/GenBank/DDBJ databases">
        <authorList>
            <person name="Chen Y."/>
            <person name="Shah S."/>
            <person name="Dougan E. K."/>
            <person name="Thang M."/>
            <person name="Chan C."/>
        </authorList>
    </citation>
    <scope>NUCLEOTIDE SEQUENCE [LARGE SCALE GENOMIC DNA]</scope>
</reference>
<proteinExistence type="predicted"/>
<evidence type="ECO:0000313" key="3">
    <source>
        <dbReference type="Proteomes" id="UP001642464"/>
    </source>
</evidence>
<accession>A0ABP0KWJ3</accession>
<organism evidence="2 3">
    <name type="scientific">Durusdinium trenchii</name>
    <dbReference type="NCBI Taxonomy" id="1381693"/>
    <lineage>
        <taxon>Eukaryota</taxon>
        <taxon>Sar</taxon>
        <taxon>Alveolata</taxon>
        <taxon>Dinophyceae</taxon>
        <taxon>Suessiales</taxon>
        <taxon>Symbiodiniaceae</taxon>
        <taxon>Durusdinium</taxon>
    </lineage>
</organism>
<evidence type="ECO:0000313" key="2">
    <source>
        <dbReference type="EMBL" id="CAK9031261.1"/>
    </source>
</evidence>
<feature type="region of interest" description="Disordered" evidence="1">
    <location>
        <begin position="1018"/>
        <end position="1070"/>
    </location>
</feature>
<sequence length="1155" mass="128900">MSLSHFNTKTSRKDAVEHGFYGFIAGWANLDLLDQNGVTTESLSGFDCAHRIATVTVKETESTDGYDPVRSEDRDEKGIMEPEIQGAADVQVPSFAAHTTSEIASKGPLLAKDVITMIRENYGELDVLDEPDEAAAGANLESWLDLAEENELDEEEAQCSTEEGSPGEPNAGKEDDDQSRCVQPLKLGSGPADTCSVDPAAIDVEAGAVRFSAAERENLQTKLQPPTQRKRKTKKRMIEMERDLELAFGNQHVSTHFKRYSCRLRNKAKPRRNVREDEARLAVYLHDLQQLAALLKPVAKKDFKVACNSYCCTWGNHKVNQRRLVFASVLDQLQDSCKGAHETDCCGPQGLSEKDLRSIFTATKVVCDVATNYDRGRIASPKVPENLRSDLNAGLEALDRVVPGMQAYLAKHGIPERELKPGRQLISRPLSSFCTEERTCCDATATMYSFTNQSISYTALAVTWPSSWCPDASIPHEPSCDMHTLIGEHNLSKKDLQFITSLMEQGVDDAGILLQLQTKHKDQVARGQLKKIMLIDRTALANIRSQNKLGWKLGGTDEEDLELRIGQDPERKVYRAYKPFKVKWDSERCFGLDLLNLRPADDEFIAVAADECMLSKLRLYGGYLLMADSTHNVSNKEGVKLVTIMVQDEQRRGQPVLWAVTNFEDERLYTALFHAIRKLHGGADFHCPVVLSDMDPSIWAGFRNVFEPRRCAGMTRPLWCTWHVLKALKNAVTTRVKQPKQLGKNAKKHATSRLKTSLFSLLYYMVYARTRECFDGLWRTAQELMEIHGAKDLHVFLKNQYLRNEFVIRKWALHARLDVQTASRSETIKNNMNLESFHQKLKQNLFLGRANKWISKLMLVLEQKMTAMAVQAAKEAVDGKATLRNTEVVAFGSLKKRPGLQAPAWYTEREPEGQPQQPSVERPPNQDATAIAELASLMRSTASLLEGPRGDDDALLAAFCRKIAPAVADLKQVAQSALNCTGQPATEHTRMPTRQRFARQYMRTKGVGPVPLRALPAGASEAHASRDDTPQEQPRPARSASEVRNGSLASAGSSEGQHTDAGFAASRVRHRPCQNLAMPARRTKRARRAIEHQQQIRRMKSGQSHKVFVMRGSHDPESMSVEQYSALVEGNLTDQDEIASENPVARSGAGFQALE</sequence>
<dbReference type="InterPro" id="IPR052579">
    <property type="entry name" value="Zinc_finger_SWIM"/>
</dbReference>
<evidence type="ECO:0000256" key="1">
    <source>
        <dbReference type="SAM" id="MobiDB-lite"/>
    </source>
</evidence>
<dbReference type="PANTHER" id="PTHR31569">
    <property type="entry name" value="SWIM-TYPE DOMAIN-CONTAINING PROTEIN"/>
    <property type="match status" value="1"/>
</dbReference>
<keyword evidence="3" id="KW-1185">Reference proteome</keyword>
<feature type="region of interest" description="Disordered" evidence="1">
    <location>
        <begin position="149"/>
        <end position="192"/>
    </location>
</feature>
<comment type="caution">
    <text evidence="2">The sequence shown here is derived from an EMBL/GenBank/DDBJ whole genome shotgun (WGS) entry which is preliminary data.</text>
</comment>
<name>A0ABP0KWJ3_9DINO</name>
<feature type="non-terminal residue" evidence="2">
    <location>
        <position position="1155"/>
    </location>
</feature>
<gene>
    <name evidence="2" type="ORF">SCF082_LOCUS19571</name>
</gene>